<dbReference type="EC" id="1.14.13.-" evidence="9"/>
<evidence type="ECO:0000256" key="2">
    <source>
        <dbReference type="ARBA" id="ARBA00004749"/>
    </source>
</evidence>
<dbReference type="Pfam" id="PF01494">
    <property type="entry name" value="FAD_binding_3"/>
    <property type="match status" value="1"/>
</dbReference>
<reference evidence="9 10" key="1">
    <citation type="submission" date="2020-03" db="EMBL/GenBank/DDBJ databases">
        <title>Genomic Encyclopedia of Type Strains, Phase IV (KMG-IV): sequencing the most valuable type-strain genomes for metagenomic binning, comparative biology and taxonomic classification.</title>
        <authorList>
            <person name="Goeker M."/>
        </authorList>
    </citation>
    <scope>NUCLEOTIDE SEQUENCE [LARGE SCALE GENOMIC DNA]</scope>
    <source>
        <strain evidence="9 10">DSM 19867</strain>
    </source>
</reference>
<evidence type="ECO:0000256" key="1">
    <source>
        <dbReference type="ARBA" id="ARBA00001974"/>
    </source>
</evidence>
<evidence type="ECO:0000256" key="4">
    <source>
        <dbReference type="ARBA" id="ARBA00022630"/>
    </source>
</evidence>
<evidence type="ECO:0000259" key="8">
    <source>
        <dbReference type="Pfam" id="PF01494"/>
    </source>
</evidence>
<keyword evidence="5" id="KW-0274">FAD</keyword>
<dbReference type="EMBL" id="JAASRM010000001">
    <property type="protein sequence ID" value="NIK87908.1"/>
    <property type="molecule type" value="Genomic_DNA"/>
</dbReference>
<comment type="similarity">
    <text evidence="3">Belongs to the UbiH/COQ6 family.</text>
</comment>
<dbReference type="InterPro" id="IPR036188">
    <property type="entry name" value="FAD/NAD-bd_sf"/>
</dbReference>
<dbReference type="PANTHER" id="PTHR43876">
    <property type="entry name" value="UBIQUINONE BIOSYNTHESIS MONOOXYGENASE COQ6, MITOCHONDRIAL"/>
    <property type="match status" value="1"/>
</dbReference>
<feature type="domain" description="FAD-binding" evidence="8">
    <location>
        <begin position="3"/>
        <end position="340"/>
    </location>
</feature>
<dbReference type="UniPathway" id="UPA00232"/>
<dbReference type="NCBIfam" id="TIGR01988">
    <property type="entry name" value="Ubi-OHases"/>
    <property type="match status" value="1"/>
</dbReference>
<dbReference type="RefSeq" id="WP_167085301.1">
    <property type="nucleotide sequence ID" value="NZ_BAAADC010000001.1"/>
</dbReference>
<dbReference type="FunFam" id="3.50.50.60:FF:000021">
    <property type="entry name" value="Ubiquinone biosynthesis monooxygenase COQ6"/>
    <property type="match status" value="1"/>
</dbReference>
<proteinExistence type="inferred from homology"/>
<organism evidence="9 10">
    <name type="scientific">Rhizomicrobium palustre</name>
    <dbReference type="NCBI Taxonomy" id="189966"/>
    <lineage>
        <taxon>Bacteria</taxon>
        <taxon>Pseudomonadati</taxon>
        <taxon>Pseudomonadota</taxon>
        <taxon>Alphaproteobacteria</taxon>
        <taxon>Micropepsales</taxon>
        <taxon>Micropepsaceae</taxon>
        <taxon>Rhizomicrobium</taxon>
    </lineage>
</organism>
<dbReference type="GO" id="GO:0016705">
    <property type="term" value="F:oxidoreductase activity, acting on paired donors, with incorporation or reduction of molecular oxygen"/>
    <property type="evidence" value="ECO:0007669"/>
    <property type="project" value="InterPro"/>
</dbReference>
<dbReference type="GO" id="GO:0110142">
    <property type="term" value="C:ubiquinone biosynthesis complex"/>
    <property type="evidence" value="ECO:0007669"/>
    <property type="project" value="UniProtKB-ARBA"/>
</dbReference>
<dbReference type="AlphaFoldDB" id="A0A846MWH7"/>
<evidence type="ECO:0000256" key="6">
    <source>
        <dbReference type="ARBA" id="ARBA00023002"/>
    </source>
</evidence>
<protein>
    <submittedName>
        <fullName evidence="9">2-octaprenyl-6-methoxyphenol hydroxylase</fullName>
        <ecNumber evidence="9">1.14.13.-</ecNumber>
    </submittedName>
</protein>
<accession>A0A846MWH7</accession>
<gene>
    <name evidence="9" type="ORF">FHS83_001226</name>
</gene>
<dbReference type="PROSITE" id="PS01304">
    <property type="entry name" value="UBIH"/>
    <property type="match status" value="1"/>
</dbReference>
<dbReference type="Gene3D" id="3.50.50.60">
    <property type="entry name" value="FAD/NAD(P)-binding domain"/>
    <property type="match status" value="2"/>
</dbReference>
<dbReference type="InterPro" id="IPR051205">
    <property type="entry name" value="UbiH/COQ6_monooxygenase"/>
</dbReference>
<dbReference type="InterPro" id="IPR018168">
    <property type="entry name" value="Ubi_Hdrlase_CS"/>
</dbReference>
<dbReference type="InterPro" id="IPR002938">
    <property type="entry name" value="FAD-bd"/>
</dbReference>
<dbReference type="PRINTS" id="PR00420">
    <property type="entry name" value="RNGMNOXGNASE"/>
</dbReference>
<dbReference type="Proteomes" id="UP000570514">
    <property type="component" value="Unassembled WGS sequence"/>
</dbReference>
<comment type="caution">
    <text evidence="9">The sequence shown here is derived from an EMBL/GenBank/DDBJ whole genome shotgun (WGS) entry which is preliminary data.</text>
</comment>
<keyword evidence="6 9" id="KW-0560">Oxidoreductase</keyword>
<evidence type="ECO:0000313" key="9">
    <source>
        <dbReference type="EMBL" id="NIK87908.1"/>
    </source>
</evidence>
<evidence type="ECO:0000256" key="5">
    <source>
        <dbReference type="ARBA" id="ARBA00022827"/>
    </source>
</evidence>
<evidence type="ECO:0000256" key="7">
    <source>
        <dbReference type="ARBA" id="ARBA00023033"/>
    </source>
</evidence>
<comment type="cofactor">
    <cofactor evidence="1">
        <name>FAD</name>
        <dbReference type="ChEBI" id="CHEBI:57692"/>
    </cofactor>
</comment>
<keyword evidence="4" id="KW-0285">Flavoprotein</keyword>
<dbReference type="PANTHER" id="PTHR43876:SF7">
    <property type="entry name" value="UBIQUINONE BIOSYNTHESIS MONOOXYGENASE COQ6, MITOCHONDRIAL"/>
    <property type="match status" value="1"/>
</dbReference>
<dbReference type="SUPFAM" id="SSF51905">
    <property type="entry name" value="FAD/NAD(P)-binding domain"/>
    <property type="match status" value="1"/>
</dbReference>
<dbReference type="InterPro" id="IPR010971">
    <property type="entry name" value="UbiH/COQ6"/>
</dbReference>
<evidence type="ECO:0000313" key="10">
    <source>
        <dbReference type="Proteomes" id="UP000570514"/>
    </source>
</evidence>
<comment type="pathway">
    <text evidence="2">Cofactor biosynthesis; ubiquinone biosynthesis.</text>
</comment>
<dbReference type="GO" id="GO:0006744">
    <property type="term" value="P:ubiquinone biosynthetic process"/>
    <property type="evidence" value="ECO:0007669"/>
    <property type="project" value="UniProtKB-UniPathway"/>
</dbReference>
<evidence type="ECO:0000256" key="3">
    <source>
        <dbReference type="ARBA" id="ARBA00005349"/>
    </source>
</evidence>
<keyword evidence="7" id="KW-0503">Monooxygenase</keyword>
<dbReference type="GO" id="GO:0004497">
    <property type="term" value="F:monooxygenase activity"/>
    <property type="evidence" value="ECO:0007669"/>
    <property type="project" value="UniProtKB-KW"/>
</dbReference>
<sequence length="402" mass="43016">MDSDVIIGGGGFVGMALGLALARGGLSVTVIDPVTADAALQENFDGRVSALSYASLRLFRALGAEAELAPYAQPIEQILVTDAPLDKPASPFSLYFDGQEIGEPLGAIAENRAIRRALFSAVADEPQIKVVAPASVTGIIPGEGSIGVRLSTGETLFAKLAVAADGRDSKARDEMGIGVVRWDYPQSGIVATVHHERPHNGTAYEHFLPSGPFAILPLTGNRASLVWTEKRDIAQAMMALPQAEFEAEIARRFGKHLGAIHQEGPRWSYPLRFHLARGFVKSRFALAGDAAHGIHPIAGQGLNLGLRDAAALADVLLDAAALGQDIGALDVLKRYEQWRRFDSVTQALTMDALNRLFSNDIAPLRLARDLGMGIVDKIGPLRRYFMREAGGDVGKLPSLMRA</sequence>
<dbReference type="GO" id="GO:0071949">
    <property type="term" value="F:FAD binding"/>
    <property type="evidence" value="ECO:0007669"/>
    <property type="project" value="InterPro"/>
</dbReference>
<keyword evidence="10" id="KW-1185">Reference proteome</keyword>
<name>A0A846MWH7_9PROT</name>